<dbReference type="InterPro" id="IPR036291">
    <property type="entry name" value="NAD(P)-bd_dom_sf"/>
</dbReference>
<dbReference type="EMBL" id="JACJHX010000002">
    <property type="protein sequence ID" value="MBA9025600.1"/>
    <property type="molecule type" value="Genomic_DNA"/>
</dbReference>
<organism evidence="5 6">
    <name type="scientific">Peribacillus huizhouensis</name>
    <dbReference type="NCBI Taxonomy" id="1501239"/>
    <lineage>
        <taxon>Bacteria</taxon>
        <taxon>Bacillati</taxon>
        <taxon>Bacillota</taxon>
        <taxon>Bacilli</taxon>
        <taxon>Bacillales</taxon>
        <taxon>Bacillaceae</taxon>
        <taxon>Peribacillus</taxon>
    </lineage>
</organism>
<proteinExistence type="inferred from homology"/>
<feature type="domain" description="GFO/IDH/MocA-like oxidoreductase" evidence="4">
    <location>
        <begin position="132"/>
        <end position="250"/>
    </location>
</feature>
<accession>A0ABR6CKN6</accession>
<dbReference type="Gene3D" id="3.30.360.10">
    <property type="entry name" value="Dihydrodipicolinate Reductase, domain 2"/>
    <property type="match status" value="1"/>
</dbReference>
<evidence type="ECO:0000259" key="3">
    <source>
        <dbReference type="Pfam" id="PF01408"/>
    </source>
</evidence>
<evidence type="ECO:0000313" key="5">
    <source>
        <dbReference type="EMBL" id="MBA9025600.1"/>
    </source>
</evidence>
<dbReference type="PANTHER" id="PTHR22604:SF105">
    <property type="entry name" value="TRANS-1,2-DIHYDROBENZENE-1,2-DIOL DEHYDROGENASE"/>
    <property type="match status" value="1"/>
</dbReference>
<gene>
    <name evidence="5" type="ORF">HNP81_000883</name>
</gene>
<dbReference type="InterPro" id="IPR050984">
    <property type="entry name" value="Gfo/Idh/MocA_domain"/>
</dbReference>
<protein>
    <submittedName>
        <fullName evidence="5">Dehydrogenase</fullName>
    </submittedName>
</protein>
<comment type="similarity">
    <text evidence="1">Belongs to the Gfo/Idh/MocA family.</text>
</comment>
<dbReference type="Pfam" id="PF22725">
    <property type="entry name" value="GFO_IDH_MocA_C3"/>
    <property type="match status" value="1"/>
</dbReference>
<evidence type="ECO:0000259" key="4">
    <source>
        <dbReference type="Pfam" id="PF22725"/>
    </source>
</evidence>
<evidence type="ECO:0000256" key="1">
    <source>
        <dbReference type="ARBA" id="ARBA00010928"/>
    </source>
</evidence>
<evidence type="ECO:0000256" key="2">
    <source>
        <dbReference type="ARBA" id="ARBA00023002"/>
    </source>
</evidence>
<dbReference type="SUPFAM" id="SSF51735">
    <property type="entry name" value="NAD(P)-binding Rossmann-fold domains"/>
    <property type="match status" value="1"/>
</dbReference>
<dbReference type="InterPro" id="IPR000683">
    <property type="entry name" value="Gfo/Idh/MocA-like_OxRdtase_N"/>
</dbReference>
<dbReference type="PANTHER" id="PTHR22604">
    <property type="entry name" value="OXIDOREDUCTASES"/>
    <property type="match status" value="1"/>
</dbReference>
<sequence length="334" mass="37077">MKRVIKWGILSTANIAQKQIIPALQAAENSEVYAIASESNKSKQVAETLNIPKAYDSYMELLADPDIEAVYVPLPNSLHKKWVIEAANKGKHILCEKPAALHSADLREMTNACAENNVLFMEAFMYQFHPQHQRVKEIIASGEIGDVKHMRAAFTFQLDLNKSDIRINPELGGGSIFDIGCYCIHASLFLLDQEPKEVYVSGNIPANVGVDLTASGLLTFDNGITAGFHCSFEEPMTHQYEIFGTKGAIRVPFAFRPDLRDGEGIISITDENGEAREEHVSGDQYLLQVEHFSTSILQQQPINKGKLSNKNLGVIEACYQSLRTKSPVKVEKVK</sequence>
<keyword evidence="6" id="KW-1185">Reference proteome</keyword>
<reference evidence="5 6" key="1">
    <citation type="submission" date="2020-08" db="EMBL/GenBank/DDBJ databases">
        <title>Genomic Encyclopedia of Type Strains, Phase IV (KMG-IV): sequencing the most valuable type-strain genomes for metagenomic binning, comparative biology and taxonomic classification.</title>
        <authorList>
            <person name="Goeker M."/>
        </authorList>
    </citation>
    <scope>NUCLEOTIDE SEQUENCE [LARGE SCALE GENOMIC DNA]</scope>
    <source>
        <strain evidence="5 6">DSM 105481</strain>
    </source>
</reference>
<comment type="caution">
    <text evidence="5">The sequence shown here is derived from an EMBL/GenBank/DDBJ whole genome shotgun (WGS) entry which is preliminary data.</text>
</comment>
<dbReference type="Proteomes" id="UP000626697">
    <property type="component" value="Unassembled WGS sequence"/>
</dbReference>
<name>A0ABR6CKN6_9BACI</name>
<dbReference type="Gene3D" id="3.40.50.720">
    <property type="entry name" value="NAD(P)-binding Rossmann-like Domain"/>
    <property type="match status" value="1"/>
</dbReference>
<feature type="domain" description="Gfo/Idh/MocA-like oxidoreductase N-terminal" evidence="3">
    <location>
        <begin position="5"/>
        <end position="123"/>
    </location>
</feature>
<dbReference type="InterPro" id="IPR055170">
    <property type="entry name" value="GFO_IDH_MocA-like_dom"/>
</dbReference>
<dbReference type="SUPFAM" id="SSF55347">
    <property type="entry name" value="Glyceraldehyde-3-phosphate dehydrogenase-like, C-terminal domain"/>
    <property type="match status" value="1"/>
</dbReference>
<evidence type="ECO:0000313" key="6">
    <source>
        <dbReference type="Proteomes" id="UP000626697"/>
    </source>
</evidence>
<keyword evidence="2" id="KW-0560">Oxidoreductase</keyword>
<dbReference type="Pfam" id="PF01408">
    <property type="entry name" value="GFO_IDH_MocA"/>
    <property type="match status" value="1"/>
</dbReference>